<comment type="caution">
    <text evidence="2">The sequence shown here is derived from an EMBL/GenBank/DDBJ whole genome shotgun (WGS) entry which is preliminary data.</text>
</comment>
<sequence>MMRILITGKSSYVGNKVKNWIEKKSKNYSIEAITLRDNMWKGRDFSNIDAVFHVAGIAHKKETKKNESLYYKINRDLAFEVAKKAKNEKVKHFIFLSSMSVYGMDTGIIDTNSPIKPKSNYGKSKFQAENLISNLEDDSFKVSILRPPMIYGKNCKGNYAKLSKISTLTPIFPHIFNKRSMIYIDNFCEFVRIIIFESRRGYYHPQNEEYVSTTKLVEKISEVNGKKVVFTKIFNKIITSLNFTIFKKIFGDLIYDKKIDKLDFNYNVFNFDESIRVTEK</sequence>
<evidence type="ECO:0000259" key="1">
    <source>
        <dbReference type="Pfam" id="PF01370"/>
    </source>
</evidence>
<protein>
    <submittedName>
        <fullName evidence="2">NAD-dependent epimerase/dehydratase family protein</fullName>
    </submittedName>
</protein>
<name>A0ABS3DV06_9BACI</name>
<dbReference type="RefSeq" id="WP_206933243.1">
    <property type="nucleotide sequence ID" value="NZ_JAEKJY010000002.1"/>
</dbReference>
<organism evidence="2 3">
    <name type="scientific">Halobacillus kuroshimensis</name>
    <dbReference type="NCBI Taxonomy" id="302481"/>
    <lineage>
        <taxon>Bacteria</taxon>
        <taxon>Bacillati</taxon>
        <taxon>Bacillota</taxon>
        <taxon>Bacilli</taxon>
        <taxon>Bacillales</taxon>
        <taxon>Bacillaceae</taxon>
        <taxon>Halobacillus</taxon>
    </lineage>
</organism>
<dbReference type="InterPro" id="IPR050177">
    <property type="entry name" value="Lipid_A_modif_metabolic_enz"/>
</dbReference>
<dbReference type="Proteomes" id="UP000663970">
    <property type="component" value="Unassembled WGS sequence"/>
</dbReference>
<dbReference type="PANTHER" id="PTHR43245">
    <property type="entry name" value="BIFUNCTIONAL POLYMYXIN RESISTANCE PROTEIN ARNA"/>
    <property type="match status" value="1"/>
</dbReference>
<evidence type="ECO:0000313" key="2">
    <source>
        <dbReference type="EMBL" id="MBN8235135.1"/>
    </source>
</evidence>
<dbReference type="Gene3D" id="3.40.50.720">
    <property type="entry name" value="NAD(P)-binding Rossmann-like Domain"/>
    <property type="match status" value="1"/>
</dbReference>
<accession>A0ABS3DV06</accession>
<proteinExistence type="predicted"/>
<dbReference type="EMBL" id="JAEKJY010000002">
    <property type="protein sequence ID" value="MBN8235135.1"/>
    <property type="molecule type" value="Genomic_DNA"/>
</dbReference>
<keyword evidence="3" id="KW-1185">Reference proteome</keyword>
<dbReference type="InterPro" id="IPR036291">
    <property type="entry name" value="NAD(P)-bd_dom_sf"/>
</dbReference>
<gene>
    <name evidence="2" type="ORF">JF544_07720</name>
</gene>
<reference evidence="2 3" key="1">
    <citation type="submission" date="2020-12" db="EMBL/GenBank/DDBJ databases">
        <title>Oil enriched cultivation method for isolating marine PHA-producing bacteria.</title>
        <authorList>
            <person name="Zheng W."/>
            <person name="Yu S."/>
            <person name="Huang Y."/>
        </authorList>
    </citation>
    <scope>NUCLEOTIDE SEQUENCE [LARGE SCALE GENOMIC DNA]</scope>
    <source>
        <strain evidence="2 3">SY-2-6</strain>
    </source>
</reference>
<evidence type="ECO:0000313" key="3">
    <source>
        <dbReference type="Proteomes" id="UP000663970"/>
    </source>
</evidence>
<dbReference type="Pfam" id="PF01370">
    <property type="entry name" value="Epimerase"/>
    <property type="match status" value="1"/>
</dbReference>
<feature type="domain" description="NAD-dependent epimerase/dehydratase" evidence="1">
    <location>
        <begin position="31"/>
        <end position="160"/>
    </location>
</feature>
<dbReference type="PANTHER" id="PTHR43245:SF58">
    <property type="entry name" value="BLL5923 PROTEIN"/>
    <property type="match status" value="1"/>
</dbReference>
<dbReference type="SUPFAM" id="SSF51735">
    <property type="entry name" value="NAD(P)-binding Rossmann-fold domains"/>
    <property type="match status" value="1"/>
</dbReference>
<dbReference type="InterPro" id="IPR001509">
    <property type="entry name" value="Epimerase_deHydtase"/>
</dbReference>